<feature type="region of interest" description="Disordered" evidence="1">
    <location>
        <begin position="99"/>
        <end position="146"/>
    </location>
</feature>
<evidence type="ECO:0000256" key="1">
    <source>
        <dbReference type="SAM" id="MobiDB-lite"/>
    </source>
</evidence>
<dbReference type="Proteomes" id="UP001529510">
    <property type="component" value="Unassembled WGS sequence"/>
</dbReference>
<organism evidence="2 3">
    <name type="scientific">Cirrhinus mrigala</name>
    <name type="common">Mrigala</name>
    <dbReference type="NCBI Taxonomy" id="683832"/>
    <lineage>
        <taxon>Eukaryota</taxon>
        <taxon>Metazoa</taxon>
        <taxon>Chordata</taxon>
        <taxon>Craniata</taxon>
        <taxon>Vertebrata</taxon>
        <taxon>Euteleostomi</taxon>
        <taxon>Actinopterygii</taxon>
        <taxon>Neopterygii</taxon>
        <taxon>Teleostei</taxon>
        <taxon>Ostariophysi</taxon>
        <taxon>Cypriniformes</taxon>
        <taxon>Cyprinidae</taxon>
        <taxon>Labeoninae</taxon>
        <taxon>Labeonini</taxon>
        <taxon>Cirrhinus</taxon>
    </lineage>
</organism>
<keyword evidence="3" id="KW-1185">Reference proteome</keyword>
<gene>
    <name evidence="2" type="ORF">M9458_017237</name>
</gene>
<feature type="compositionally biased region" description="Basic and acidic residues" evidence="1">
    <location>
        <begin position="134"/>
        <end position="146"/>
    </location>
</feature>
<accession>A0ABD0QHB3</accession>
<dbReference type="EMBL" id="JAMKFB020000008">
    <property type="protein sequence ID" value="KAL0185567.1"/>
    <property type="molecule type" value="Genomic_DNA"/>
</dbReference>
<comment type="caution">
    <text evidence="2">The sequence shown here is derived from an EMBL/GenBank/DDBJ whole genome shotgun (WGS) entry which is preliminary data.</text>
</comment>
<protein>
    <submittedName>
        <fullName evidence="2">Uncharacterized protein</fullName>
    </submittedName>
</protein>
<proteinExistence type="predicted"/>
<dbReference type="AlphaFoldDB" id="A0ABD0QHB3"/>
<sequence>GEWRLHPQSVQLIWSQFGQAHVDLFASPESTHCQLWYGLTEAPLGIDALAHSWPRDLLKYAFPPVSLIANSVQSQGGQRTGTLGGTVLAQQNLVLGPGAPSISSSLEHSSEEGPSFSGEGHNLAPAPRPLVPGRDQEDFRDLSPSV</sequence>
<feature type="non-terminal residue" evidence="2">
    <location>
        <position position="146"/>
    </location>
</feature>
<name>A0ABD0QHB3_CIRMR</name>
<feature type="compositionally biased region" description="Low complexity" evidence="1">
    <location>
        <begin position="101"/>
        <end position="120"/>
    </location>
</feature>
<reference evidence="2 3" key="1">
    <citation type="submission" date="2024-05" db="EMBL/GenBank/DDBJ databases">
        <title>Genome sequencing and assembly of Indian major carp, Cirrhinus mrigala (Hamilton, 1822).</title>
        <authorList>
            <person name="Mohindra V."/>
            <person name="Chowdhury L.M."/>
            <person name="Lal K."/>
            <person name="Jena J.K."/>
        </authorList>
    </citation>
    <scope>NUCLEOTIDE SEQUENCE [LARGE SCALE GENOMIC DNA]</scope>
    <source>
        <strain evidence="2">CM1030</strain>
        <tissue evidence="2">Blood</tissue>
    </source>
</reference>
<evidence type="ECO:0000313" key="3">
    <source>
        <dbReference type="Proteomes" id="UP001529510"/>
    </source>
</evidence>
<feature type="non-terminal residue" evidence="2">
    <location>
        <position position="1"/>
    </location>
</feature>
<evidence type="ECO:0000313" key="2">
    <source>
        <dbReference type="EMBL" id="KAL0185567.1"/>
    </source>
</evidence>